<keyword evidence="2" id="KW-1185">Reference proteome</keyword>
<dbReference type="Proteomes" id="UP000320672">
    <property type="component" value="Chromosome"/>
</dbReference>
<evidence type="ECO:0000313" key="1">
    <source>
        <dbReference type="EMBL" id="QDS91483.1"/>
    </source>
</evidence>
<evidence type="ECO:0000313" key="2">
    <source>
        <dbReference type="Proteomes" id="UP000320672"/>
    </source>
</evidence>
<reference evidence="1 2" key="1">
    <citation type="submission" date="2019-02" db="EMBL/GenBank/DDBJ databases">
        <title>Deep-cultivation of Planctomycetes and their phenomic and genomic characterization uncovers novel biology.</title>
        <authorList>
            <person name="Wiegand S."/>
            <person name="Jogler M."/>
            <person name="Boedeker C."/>
            <person name="Pinto D."/>
            <person name="Vollmers J."/>
            <person name="Rivas-Marin E."/>
            <person name="Kohn T."/>
            <person name="Peeters S.H."/>
            <person name="Heuer A."/>
            <person name="Rast P."/>
            <person name="Oberbeckmann S."/>
            <person name="Bunk B."/>
            <person name="Jeske O."/>
            <person name="Meyerdierks A."/>
            <person name="Storesund J.E."/>
            <person name="Kallscheuer N."/>
            <person name="Luecker S."/>
            <person name="Lage O.M."/>
            <person name="Pohl T."/>
            <person name="Merkel B.J."/>
            <person name="Hornburger P."/>
            <person name="Mueller R.-W."/>
            <person name="Bruemmer F."/>
            <person name="Labrenz M."/>
            <person name="Spormann A.M."/>
            <person name="Op den Camp H."/>
            <person name="Overmann J."/>
            <person name="Amann R."/>
            <person name="Jetten M.S.M."/>
            <person name="Mascher T."/>
            <person name="Medema M.H."/>
            <person name="Devos D.P."/>
            <person name="Kaster A.-K."/>
            <person name="Ovreas L."/>
            <person name="Rohde M."/>
            <person name="Galperin M.Y."/>
            <person name="Jogler C."/>
        </authorList>
    </citation>
    <scope>NUCLEOTIDE SEQUENCE [LARGE SCALE GENOMIC DNA]</scope>
    <source>
        <strain evidence="1 2">FF011L</strain>
    </source>
</reference>
<sequence length="74" mass="8324">MVDVIARHVDTESEAQALLDNSPINELRDLRIECDQESLLISGRVCCFYHKQVAQETIRNVADGLRVVNSVLVD</sequence>
<name>A0A517M9B2_9BACT</name>
<gene>
    <name evidence="1" type="ORF">FF011L_02130</name>
</gene>
<organism evidence="1 2">
    <name type="scientific">Roseimaritima multifibrata</name>
    <dbReference type="NCBI Taxonomy" id="1930274"/>
    <lineage>
        <taxon>Bacteria</taxon>
        <taxon>Pseudomonadati</taxon>
        <taxon>Planctomycetota</taxon>
        <taxon>Planctomycetia</taxon>
        <taxon>Pirellulales</taxon>
        <taxon>Pirellulaceae</taxon>
        <taxon>Roseimaritima</taxon>
    </lineage>
</organism>
<dbReference type="RefSeq" id="WP_145349538.1">
    <property type="nucleotide sequence ID" value="NZ_CP036262.1"/>
</dbReference>
<dbReference type="EMBL" id="CP036262">
    <property type="protein sequence ID" value="QDS91483.1"/>
    <property type="molecule type" value="Genomic_DNA"/>
</dbReference>
<evidence type="ECO:0008006" key="3">
    <source>
        <dbReference type="Google" id="ProtNLM"/>
    </source>
</evidence>
<dbReference type="KEGG" id="rml:FF011L_02130"/>
<protein>
    <recommendedName>
        <fullName evidence="3">BON domain protein</fullName>
    </recommendedName>
</protein>
<accession>A0A517M9B2</accession>
<proteinExistence type="predicted"/>
<dbReference type="AlphaFoldDB" id="A0A517M9B2"/>
<dbReference type="OrthoDB" id="214050at2"/>